<dbReference type="Proteomes" id="UP001176941">
    <property type="component" value="Chromosome 11"/>
</dbReference>
<reference evidence="1" key="1">
    <citation type="submission" date="2023-04" db="EMBL/GenBank/DDBJ databases">
        <authorList>
            <consortium name="ELIXIR-Norway"/>
        </authorList>
    </citation>
    <scope>NUCLEOTIDE SEQUENCE [LARGE SCALE GENOMIC DNA]</scope>
</reference>
<proteinExistence type="predicted"/>
<dbReference type="EMBL" id="OX459947">
    <property type="protein sequence ID" value="CAI9154894.1"/>
    <property type="molecule type" value="Genomic_DNA"/>
</dbReference>
<name>A0ABN8XZX3_RANTA</name>
<sequence>MKAPEGHGSRAGLTLVCVADSKHLPLSEKWEACAGCPGGRRVLRPVGLLVTPGVALLPALGTAAGTSTTVTVLEHAGLSRCESDSALKMKHGACQRRSHFRL</sequence>
<protein>
    <submittedName>
        <fullName evidence="1">Uncharacterized protein</fullName>
    </submittedName>
</protein>
<evidence type="ECO:0000313" key="2">
    <source>
        <dbReference type="Proteomes" id="UP001176941"/>
    </source>
</evidence>
<evidence type="ECO:0000313" key="1">
    <source>
        <dbReference type="EMBL" id="CAI9154894.1"/>
    </source>
</evidence>
<accession>A0ABN8XZX3</accession>
<organism evidence="1 2">
    <name type="scientific">Rangifer tarandus platyrhynchus</name>
    <name type="common">Svalbard reindeer</name>
    <dbReference type="NCBI Taxonomy" id="3082113"/>
    <lineage>
        <taxon>Eukaryota</taxon>
        <taxon>Metazoa</taxon>
        <taxon>Chordata</taxon>
        <taxon>Craniata</taxon>
        <taxon>Vertebrata</taxon>
        <taxon>Euteleostomi</taxon>
        <taxon>Mammalia</taxon>
        <taxon>Eutheria</taxon>
        <taxon>Laurasiatheria</taxon>
        <taxon>Artiodactyla</taxon>
        <taxon>Ruminantia</taxon>
        <taxon>Pecora</taxon>
        <taxon>Cervidae</taxon>
        <taxon>Odocoileinae</taxon>
        <taxon>Rangifer</taxon>
    </lineage>
</organism>
<keyword evidence="2" id="KW-1185">Reference proteome</keyword>
<gene>
    <name evidence="1" type="ORF">MRATA1EN1_LOCUS3856</name>
</gene>